<accession>Q5BT52</accession>
<dbReference type="AlphaFoldDB" id="Q5BT52"/>
<dbReference type="EMBL" id="AY915062">
    <property type="protein sequence ID" value="AAX30283.1"/>
    <property type="molecule type" value="mRNA"/>
</dbReference>
<sequence length="57" mass="6765">MDCKSLFPVVLNVTKYILRSYIMTHNHSCSESFMMCDPWFSRLSEEEKRSFCVLQVP</sequence>
<name>Q5BT52_SCHJA</name>
<reference evidence="1" key="2">
    <citation type="journal article" date="2006" name="PLoS Pathog.">
        <title>New perspectives on host-parasite interplay by comparative transcriptomic and proteomic analyses of Schistosoma japonicum.</title>
        <authorList>
            <person name="Liu F."/>
            <person name="Lu J."/>
            <person name="Hu W."/>
            <person name="Wang S.Y."/>
            <person name="Cui S.J."/>
            <person name="Chi M."/>
            <person name="Yan Q."/>
            <person name="Wang X.R."/>
            <person name="Song H.D."/>
            <person name="Xu X.N."/>
            <person name="Wang J.J."/>
            <person name="Zhang X.L."/>
            <person name="Zhang X."/>
            <person name="Wang Z.Q."/>
            <person name="Xue C.L."/>
            <person name="Brindley P.J."/>
            <person name="McManus D.P."/>
            <person name="Yang P.Y."/>
            <person name="Feng Z."/>
            <person name="Chen Z."/>
            <person name="Han Z.G."/>
        </authorList>
    </citation>
    <scope>NUCLEOTIDE SEQUENCE</scope>
</reference>
<reference evidence="1" key="1">
    <citation type="submission" date="2005-01" db="EMBL/GenBank/DDBJ databases">
        <authorList>
            <person name="Han Z."/>
        </authorList>
    </citation>
    <scope>NUCLEOTIDE SEQUENCE</scope>
</reference>
<protein>
    <submittedName>
        <fullName evidence="1">SJCHGC02726 protein</fullName>
    </submittedName>
</protein>
<organism evidence="1">
    <name type="scientific">Schistosoma japonicum</name>
    <name type="common">Blood fluke</name>
    <dbReference type="NCBI Taxonomy" id="6182"/>
    <lineage>
        <taxon>Eukaryota</taxon>
        <taxon>Metazoa</taxon>
        <taxon>Spiralia</taxon>
        <taxon>Lophotrochozoa</taxon>
        <taxon>Platyhelminthes</taxon>
        <taxon>Trematoda</taxon>
        <taxon>Digenea</taxon>
        <taxon>Strigeidida</taxon>
        <taxon>Schistosomatoidea</taxon>
        <taxon>Schistosomatidae</taxon>
        <taxon>Schistosoma</taxon>
    </lineage>
</organism>
<proteinExistence type="evidence at transcript level"/>
<evidence type="ECO:0000313" key="1">
    <source>
        <dbReference type="EMBL" id="AAX30283.1"/>
    </source>
</evidence>